<evidence type="ECO:0000313" key="18">
    <source>
        <dbReference type="Proteomes" id="UP000291289"/>
    </source>
</evidence>
<feature type="domain" description="PD-(D/E)XK endonuclease-like" evidence="15">
    <location>
        <begin position="998"/>
        <end position="1394"/>
    </location>
</feature>
<comment type="caution">
    <text evidence="17">The sequence shown here is derived from an EMBL/GenBank/DDBJ whole genome shotgun (WGS) entry which is preliminary data.</text>
</comment>
<keyword evidence="10" id="KW-0413">Isomerase</keyword>
<protein>
    <recommendedName>
        <fullName evidence="12">DNA 3'-5' helicase</fullName>
        <ecNumber evidence="12">5.6.2.4</ecNumber>
    </recommendedName>
</protein>
<keyword evidence="5" id="KW-0347">Helicase</keyword>
<dbReference type="PANTHER" id="PTHR11070">
    <property type="entry name" value="UVRD / RECB / PCRA DNA HELICASE FAMILY MEMBER"/>
    <property type="match status" value="1"/>
</dbReference>
<dbReference type="SUPFAM" id="SSF52980">
    <property type="entry name" value="Restriction endonuclease-like"/>
    <property type="match status" value="1"/>
</dbReference>
<feature type="domain" description="UvrD-like helicase C-terminal" evidence="16">
    <location>
        <begin position="418"/>
        <end position="859"/>
    </location>
</feature>
<dbReference type="Pfam" id="PF12705">
    <property type="entry name" value="PDDEXK_1"/>
    <property type="match status" value="1"/>
</dbReference>
<evidence type="ECO:0000313" key="17">
    <source>
        <dbReference type="EMBL" id="TCD54429.1"/>
    </source>
</evidence>
<comment type="catalytic activity">
    <reaction evidence="11">
        <text>Couples ATP hydrolysis with the unwinding of duplex DNA by translocating in the 3'-5' direction.</text>
        <dbReference type="EC" id="5.6.2.4"/>
    </reaction>
</comment>
<accession>A0A4V2MUC0</accession>
<evidence type="ECO:0000256" key="9">
    <source>
        <dbReference type="ARBA" id="ARBA00023204"/>
    </source>
</evidence>
<organism evidence="17 18">
    <name type="scientific">Alloscardovia theropitheci</name>
    <dbReference type="NCBI Taxonomy" id="2496842"/>
    <lineage>
        <taxon>Bacteria</taxon>
        <taxon>Bacillati</taxon>
        <taxon>Actinomycetota</taxon>
        <taxon>Actinomycetes</taxon>
        <taxon>Bifidobacteriales</taxon>
        <taxon>Bifidobacteriaceae</taxon>
        <taxon>Alloscardovia</taxon>
    </lineage>
</organism>
<reference evidence="17 18" key="1">
    <citation type="submission" date="2018-12" db="EMBL/GenBank/DDBJ databases">
        <title>Alloscrdovia theropitheci sp. nov: a novel taxon from the feces of the bleeding-herat monkey (Theropithecus geleda).</title>
        <authorList>
            <person name="Modesto M."/>
        </authorList>
    </citation>
    <scope>NUCLEOTIDE SEQUENCE [LARGE SCALE GENOMIC DNA]</scope>
    <source>
        <strain evidence="17 18">GLDI4/2</strain>
    </source>
</reference>
<dbReference type="InterPro" id="IPR027417">
    <property type="entry name" value="P-loop_NTPase"/>
</dbReference>
<keyword evidence="18" id="KW-1185">Reference proteome</keyword>
<dbReference type="GO" id="GO:0005524">
    <property type="term" value="F:ATP binding"/>
    <property type="evidence" value="ECO:0007669"/>
    <property type="project" value="UniProtKB-KW"/>
</dbReference>
<evidence type="ECO:0000256" key="10">
    <source>
        <dbReference type="ARBA" id="ARBA00023235"/>
    </source>
</evidence>
<dbReference type="Gene3D" id="1.10.486.10">
    <property type="entry name" value="PCRA, domain 4"/>
    <property type="match status" value="1"/>
</dbReference>
<dbReference type="GO" id="GO:0043138">
    <property type="term" value="F:3'-5' DNA helicase activity"/>
    <property type="evidence" value="ECO:0007669"/>
    <property type="project" value="UniProtKB-EC"/>
</dbReference>
<evidence type="ECO:0000256" key="1">
    <source>
        <dbReference type="ARBA" id="ARBA00022722"/>
    </source>
</evidence>
<keyword evidence="9" id="KW-0234">DNA repair</keyword>
<dbReference type="RefSeq" id="WP_131283633.1">
    <property type="nucleotide sequence ID" value="NZ_RXLP01000017.1"/>
</dbReference>
<proteinExistence type="predicted"/>
<evidence type="ECO:0000256" key="12">
    <source>
        <dbReference type="ARBA" id="ARBA00034808"/>
    </source>
</evidence>
<dbReference type="Proteomes" id="UP000291289">
    <property type="component" value="Unassembled WGS sequence"/>
</dbReference>
<dbReference type="InterPro" id="IPR014017">
    <property type="entry name" value="DNA_helicase_UvrD-like_C"/>
</dbReference>
<dbReference type="PANTHER" id="PTHR11070:SF2">
    <property type="entry name" value="ATP-DEPENDENT DNA HELICASE SRS2"/>
    <property type="match status" value="1"/>
</dbReference>
<dbReference type="InterPro" id="IPR038726">
    <property type="entry name" value="PDDEXK_AddAB-type"/>
</dbReference>
<evidence type="ECO:0000256" key="4">
    <source>
        <dbReference type="ARBA" id="ARBA00022801"/>
    </source>
</evidence>
<dbReference type="GO" id="GO:0003677">
    <property type="term" value="F:DNA binding"/>
    <property type="evidence" value="ECO:0007669"/>
    <property type="project" value="UniProtKB-KW"/>
</dbReference>
<dbReference type="InterPro" id="IPR011335">
    <property type="entry name" value="Restrct_endonuc-II-like"/>
</dbReference>
<dbReference type="Pfam" id="PF00580">
    <property type="entry name" value="UvrD-helicase"/>
    <property type="match status" value="1"/>
</dbReference>
<evidence type="ECO:0000259" key="14">
    <source>
        <dbReference type="Pfam" id="PF00580"/>
    </source>
</evidence>
<dbReference type="Gene3D" id="3.90.320.10">
    <property type="match status" value="1"/>
</dbReference>
<evidence type="ECO:0000256" key="5">
    <source>
        <dbReference type="ARBA" id="ARBA00022806"/>
    </source>
</evidence>
<name>A0A4V2MUC0_9BIFI</name>
<evidence type="ECO:0000256" key="8">
    <source>
        <dbReference type="ARBA" id="ARBA00023125"/>
    </source>
</evidence>
<evidence type="ECO:0000256" key="11">
    <source>
        <dbReference type="ARBA" id="ARBA00034617"/>
    </source>
</evidence>
<dbReference type="GO" id="GO:0004527">
    <property type="term" value="F:exonuclease activity"/>
    <property type="evidence" value="ECO:0007669"/>
    <property type="project" value="UniProtKB-KW"/>
</dbReference>
<dbReference type="EC" id="5.6.2.4" evidence="12"/>
<evidence type="ECO:0000259" key="15">
    <source>
        <dbReference type="Pfam" id="PF12705"/>
    </source>
</evidence>
<sequence length="1409" mass="158327">MSQTMVKTMKITSDVALERIAESFMHNDANDRAFLVTGSPRSGKSWLARRLAVKAAQEFGSHSVTLVVTNRLVADEANREILRELTISGQRRLATTLSAVAFRIIDERQMLAGDPAPRLLNGAEQTAVLRTIFDRHVMHAQTGDLCDTCMLLRQYFVGSHADSQLTDTLSLFESYITPVFTLQLRDILARMNELGASHRMEAQIIDVLTTHDDNPQQRLQREYTTLQIKLAYALRLEYAQEIDEQFSRELRFDSSRLLREAALTFNSGQAQEIGLNVPKVLIVDDAQELTLAGIFLVHELYKAGTRVIFIGNPDESVLGFRGAYGEFLWNRAPQKEDNTSPFLSKDFGCFDACEVNLTSRYSWDHLTYNDVIAARVALNIPSEYPTDIPLPYRAQKFPTLDGDSNDTDNLKSLMSSHDDAMKSESVDAHIFHSAREESDFVINSIMNERITHQRSWNDTAIIVHDNSVARALGVRLQNEGIPVRFSAISKPLSEDPVTLGLFAAIQLGMINPDEISTSNVSSSDELLARVNASLQQYTMSPFAMDEQERSLNMRHIDAALNAITTIIQAWRSNAVQLKESAAVQEANQESEQEENDTYNFDALYNAWLSVLEKFGVSQDDYPLNVSALKTIALLNIANQTNSILDLMGSMRAEYRHDVEMLRKFILMSETARRSLKGEHSGGEQSRSAQSGSGQDTDIISVLWAVWSSSHVAEKWQSKALDFSDFAQRLRYNEWLDNVMRLFDYADQKNTAMSVPEFISHVMQLEISADSLAHLAPIDEAVTVTTPASAAGQTWRDVWIVGMQQGTWPNLAARNTMFGADNLADIIMHGSSTHDAHEQMMSVLHSEKRSFLVALTRASRTTHVSAVWDESTTPSDFLFEYAHELFPRVDKLDQVDFTSVPIISMEDASLQEEMGSLELTSISDIIRQARVTLSQEISHTRPTPECLDAMSALDYLRTAGYDEANPAKWGFIGYLSGDERKSAIQESKTLQTGKDNPVRLSPSSVEKIWGCAICYRLENQLSGPQANTAATSFGTLIHSVAQWASEEMFFDSADFYEDAVKSLGSSAKVVETVAQEMKAHYDELRTAPDVDANMNEYLREVKNDQLASDILHNIAYYFVMSHEAKIASNDKFHPPYLPLTSAQTEVEFDAYITMEDIRYAYNSIPGRIALTRNEFGELMTRLVEGMPLGYNYDTVVNLHGFIDRVEKHGGATYIVDFKTGNKAHNLSSQFNDLQLISYQLGLTFHNTQHDTDEQRKKVLSKAPMIDMSVLFDVKHENVPATSRGEGFAKYQPAVFENGHLGCSDATRSYMKSHVNVQQDFTFDPHSFVGVEGMREEAIERILEEFAGRDHDRTLYTLSLIARVFYAAAVMRSENLVVHTVHLSHDTKYCAYKDVCSACAHRNNSVMEEWL</sequence>
<evidence type="ECO:0000256" key="13">
    <source>
        <dbReference type="ARBA" id="ARBA00048988"/>
    </source>
</evidence>
<dbReference type="GO" id="GO:0000725">
    <property type="term" value="P:recombinational repair"/>
    <property type="evidence" value="ECO:0007669"/>
    <property type="project" value="TreeGrafter"/>
</dbReference>
<dbReference type="Pfam" id="PF13361">
    <property type="entry name" value="UvrD_C"/>
    <property type="match status" value="1"/>
</dbReference>
<feature type="domain" description="UvrD-like helicase ATP-binding" evidence="14">
    <location>
        <begin position="32"/>
        <end position="327"/>
    </location>
</feature>
<evidence type="ECO:0000259" key="16">
    <source>
        <dbReference type="Pfam" id="PF13361"/>
    </source>
</evidence>
<dbReference type="OrthoDB" id="5240387at2"/>
<dbReference type="InterPro" id="IPR011604">
    <property type="entry name" value="PDDEXK-like_dom_sf"/>
</dbReference>
<keyword evidence="2" id="KW-0547">Nucleotide-binding</keyword>
<keyword evidence="4" id="KW-0378">Hydrolase</keyword>
<dbReference type="EMBL" id="RXLP01000017">
    <property type="protein sequence ID" value="TCD54429.1"/>
    <property type="molecule type" value="Genomic_DNA"/>
</dbReference>
<evidence type="ECO:0000256" key="2">
    <source>
        <dbReference type="ARBA" id="ARBA00022741"/>
    </source>
</evidence>
<keyword evidence="8" id="KW-0238">DNA-binding</keyword>
<keyword evidence="1" id="KW-0540">Nuclease</keyword>
<dbReference type="InterPro" id="IPR014016">
    <property type="entry name" value="UvrD-like_ATP-bd"/>
</dbReference>
<comment type="catalytic activity">
    <reaction evidence="13">
        <text>ATP + H2O = ADP + phosphate + H(+)</text>
        <dbReference type="Rhea" id="RHEA:13065"/>
        <dbReference type="ChEBI" id="CHEBI:15377"/>
        <dbReference type="ChEBI" id="CHEBI:15378"/>
        <dbReference type="ChEBI" id="CHEBI:30616"/>
        <dbReference type="ChEBI" id="CHEBI:43474"/>
        <dbReference type="ChEBI" id="CHEBI:456216"/>
        <dbReference type="EC" id="5.6.2.4"/>
    </reaction>
</comment>
<evidence type="ECO:0000256" key="6">
    <source>
        <dbReference type="ARBA" id="ARBA00022839"/>
    </source>
</evidence>
<evidence type="ECO:0000256" key="3">
    <source>
        <dbReference type="ARBA" id="ARBA00022763"/>
    </source>
</evidence>
<dbReference type="InterPro" id="IPR000212">
    <property type="entry name" value="DNA_helicase_UvrD/REP"/>
</dbReference>
<keyword evidence="6" id="KW-0269">Exonuclease</keyword>
<evidence type="ECO:0000256" key="7">
    <source>
        <dbReference type="ARBA" id="ARBA00022840"/>
    </source>
</evidence>
<keyword evidence="3" id="KW-0227">DNA damage</keyword>
<dbReference type="Gene3D" id="3.40.50.300">
    <property type="entry name" value="P-loop containing nucleotide triphosphate hydrolases"/>
    <property type="match status" value="3"/>
</dbReference>
<dbReference type="SUPFAM" id="SSF52540">
    <property type="entry name" value="P-loop containing nucleoside triphosphate hydrolases"/>
    <property type="match status" value="1"/>
</dbReference>
<gene>
    <name evidence="17" type="ORF">EJ419_03415</name>
</gene>
<keyword evidence="7" id="KW-0067">ATP-binding</keyword>